<dbReference type="GO" id="GO:0006364">
    <property type="term" value="P:rRNA processing"/>
    <property type="evidence" value="ECO:0007669"/>
    <property type="project" value="InterPro"/>
</dbReference>
<dbReference type="AlphaFoldDB" id="A0A0G1T1G5"/>
<sequence length="106" mass="11892">MDRNEKVAQSIKKLAAEFLGREGNRTSLITVTGASASPDLKRATIFITVLPTAKEAEVLGFVKRRLGDLREYLKEKLPIKTIPFLAVAIDLGEKNRQKIDELLREK</sequence>
<dbReference type="InterPro" id="IPR015946">
    <property type="entry name" value="KH_dom-like_a/b"/>
</dbReference>
<reference evidence="2" key="1">
    <citation type="journal article" date="2015" name="Nature">
        <title>rRNA introns, odd ribosomes, and small enigmatic genomes across a large radiation of phyla.</title>
        <authorList>
            <person name="Brown C.T."/>
            <person name="Hug L.A."/>
            <person name="Thomas B.C."/>
            <person name="Sharon I."/>
            <person name="Castelle C.J."/>
            <person name="Singh A."/>
            <person name="Wilkins M.J."/>
            <person name="Williams K.H."/>
            <person name="Banfield J.F."/>
        </authorList>
    </citation>
    <scope>NUCLEOTIDE SEQUENCE [LARGE SCALE GENOMIC DNA]</scope>
</reference>
<dbReference type="EMBL" id="LCOJ01000007">
    <property type="protein sequence ID" value="KKU75641.1"/>
    <property type="molecule type" value="Genomic_DNA"/>
</dbReference>
<dbReference type="SUPFAM" id="SSF89919">
    <property type="entry name" value="Ribosome-binding factor A, RbfA"/>
    <property type="match status" value="1"/>
</dbReference>
<evidence type="ECO:0000313" key="3">
    <source>
        <dbReference type="Proteomes" id="UP000034879"/>
    </source>
</evidence>
<dbReference type="Pfam" id="PF02033">
    <property type="entry name" value="RBFA"/>
    <property type="match status" value="1"/>
</dbReference>
<protein>
    <submittedName>
        <fullName evidence="2">Ribosome-binding factor A</fullName>
    </submittedName>
</protein>
<comment type="caution">
    <text evidence="2">The sequence shown here is derived from an EMBL/GenBank/DDBJ whole genome shotgun (WGS) entry which is preliminary data.</text>
</comment>
<keyword evidence="1" id="KW-0690">Ribosome biogenesis</keyword>
<evidence type="ECO:0000313" key="2">
    <source>
        <dbReference type="EMBL" id="KKU75641.1"/>
    </source>
</evidence>
<gene>
    <name evidence="2" type="ORF">UY01_C0007G0019</name>
</gene>
<name>A0A0G1T1G5_9BACT</name>
<dbReference type="InterPro" id="IPR000238">
    <property type="entry name" value="RbfA"/>
</dbReference>
<dbReference type="Proteomes" id="UP000034879">
    <property type="component" value="Unassembled WGS sequence"/>
</dbReference>
<dbReference type="Gene3D" id="3.30.300.20">
    <property type="match status" value="1"/>
</dbReference>
<accession>A0A0G1T1G5</accession>
<evidence type="ECO:0000256" key="1">
    <source>
        <dbReference type="ARBA" id="ARBA00022517"/>
    </source>
</evidence>
<proteinExistence type="predicted"/>
<dbReference type="InterPro" id="IPR023799">
    <property type="entry name" value="RbfA_dom_sf"/>
</dbReference>
<organism evidence="2 3">
    <name type="scientific">Candidatus Nomurabacteria bacterium GW2011_GWB1_47_6</name>
    <dbReference type="NCBI Taxonomy" id="1618749"/>
    <lineage>
        <taxon>Bacteria</taxon>
        <taxon>Candidatus Nomuraibacteriota</taxon>
    </lineage>
</organism>